<keyword evidence="5 9" id="KW-0784">Thiamine biosynthesis</keyword>
<feature type="binding site" evidence="9">
    <location>
        <position position="285"/>
    </location>
    <ligand>
        <name>4-amino-2-methyl-5-(diphosphooxymethyl)pyrimidine</name>
        <dbReference type="ChEBI" id="CHEBI:57841"/>
    </ligand>
</feature>
<feature type="binding site" evidence="9">
    <location>
        <position position="312"/>
    </location>
    <ligand>
        <name>2-[(2R,5Z)-2-carboxy-4-methylthiazol-5(2H)-ylidene]ethyl phosphate</name>
        <dbReference type="ChEBI" id="CHEBI:62899"/>
    </ligand>
</feature>
<dbReference type="HAMAP" id="MF_00097">
    <property type="entry name" value="TMP_synthase"/>
    <property type="match status" value="1"/>
</dbReference>
<dbReference type="EC" id="2.5.1.3" evidence="9"/>
<comment type="pathway">
    <text evidence="1 9 11">Cofactor biosynthesis; thiamine diphosphate biosynthesis; thiamine phosphate from 4-amino-2-methyl-5-diphosphomethylpyrimidine and 4-methyl-5-(2-phosphoethyl)-thiazole: step 1/1.</text>
</comment>
<reference evidence="14 15" key="1">
    <citation type="submission" date="2019-02" db="EMBL/GenBank/DDBJ databases">
        <title>Deep-cultivation of Planctomycetes and their phenomic and genomic characterization uncovers novel biology.</title>
        <authorList>
            <person name="Wiegand S."/>
            <person name="Jogler M."/>
            <person name="Boedeker C."/>
            <person name="Pinto D."/>
            <person name="Vollmers J."/>
            <person name="Rivas-Marin E."/>
            <person name="Kohn T."/>
            <person name="Peeters S.H."/>
            <person name="Heuer A."/>
            <person name="Rast P."/>
            <person name="Oberbeckmann S."/>
            <person name="Bunk B."/>
            <person name="Jeske O."/>
            <person name="Meyerdierks A."/>
            <person name="Storesund J.E."/>
            <person name="Kallscheuer N."/>
            <person name="Luecker S."/>
            <person name="Lage O.M."/>
            <person name="Pohl T."/>
            <person name="Merkel B.J."/>
            <person name="Hornburger P."/>
            <person name="Mueller R.-W."/>
            <person name="Bruemmer F."/>
            <person name="Labrenz M."/>
            <person name="Spormann A.M."/>
            <person name="Op den Camp H."/>
            <person name="Overmann J."/>
            <person name="Amann R."/>
            <person name="Jetten M.S.M."/>
            <person name="Mascher T."/>
            <person name="Medema M.H."/>
            <person name="Devos D.P."/>
            <person name="Kaster A.-K."/>
            <person name="Ovreas L."/>
            <person name="Rohde M."/>
            <person name="Galperin M.Y."/>
            <person name="Jogler C."/>
        </authorList>
    </citation>
    <scope>NUCLEOTIDE SEQUENCE [LARGE SCALE GENOMIC DNA]</scope>
    <source>
        <strain evidence="14 15">ETA_A8</strain>
    </source>
</reference>
<comment type="caution">
    <text evidence="9">Lacks conserved residue(s) required for the propagation of feature annotation.</text>
</comment>
<dbReference type="PIRSF" id="PIRSF000512">
    <property type="entry name" value="TMP_PPase_Cyanobac_prd"/>
    <property type="match status" value="1"/>
</dbReference>
<evidence type="ECO:0000313" key="15">
    <source>
        <dbReference type="Proteomes" id="UP000315017"/>
    </source>
</evidence>
<keyword evidence="2 9" id="KW-0808">Transferase</keyword>
<dbReference type="Proteomes" id="UP000315017">
    <property type="component" value="Chromosome"/>
</dbReference>
<dbReference type="CDD" id="cd00564">
    <property type="entry name" value="TMP_TenI"/>
    <property type="match status" value="1"/>
</dbReference>
<evidence type="ECO:0000256" key="9">
    <source>
        <dbReference type="HAMAP-Rule" id="MF_00097"/>
    </source>
</evidence>
<dbReference type="PANTHER" id="PTHR20857">
    <property type="entry name" value="THIAMINE-PHOSPHATE PYROPHOSPHORYLASE"/>
    <property type="match status" value="1"/>
</dbReference>
<evidence type="ECO:0000259" key="12">
    <source>
        <dbReference type="Pfam" id="PF02581"/>
    </source>
</evidence>
<sequence length="354" mass="38287">MTPAERTAALRAIDANFNRAVEGLRVVEDQARFVLNDGFLAGSCKQLRHDLTTALQSVCGSEQDRYAARDTLADVGTAITSPQETERQSLAQLAAANWQRVSQALRVIEEFAKLLGVSGSPFESFRYQTYTLAKAFVLNERSQQTWLGRQLYVLIDGESSEAEFAKLAQTLIEAGVHVLQLRDKRLDDRALLARGIHLRKLIDETASSDPKPLFIMNDRPDLAILTRADGVHVGQDELPVSEVRRLVGTTMQIGVSTHNLTQARAAVLAGADYLGCGPTFPSGTKHFADFPGTAFLQQVAAELSLPAFAIGGITLSNLSAVQATGFTRVAVSGVISQSIDPAAEVQRLLAALRS</sequence>
<feature type="binding site" evidence="9">
    <location>
        <position position="218"/>
    </location>
    <ligand>
        <name>Mg(2+)</name>
        <dbReference type="ChEBI" id="CHEBI:18420"/>
    </ligand>
</feature>
<evidence type="ECO:0000256" key="11">
    <source>
        <dbReference type="RuleBase" id="RU004253"/>
    </source>
</evidence>
<dbReference type="AlphaFoldDB" id="A0A517Y9F3"/>
<dbReference type="SUPFAM" id="SSF51391">
    <property type="entry name" value="Thiamin phosphate synthase"/>
    <property type="match status" value="1"/>
</dbReference>
<evidence type="ECO:0000256" key="3">
    <source>
        <dbReference type="ARBA" id="ARBA00022723"/>
    </source>
</evidence>
<dbReference type="Pfam" id="PF02581">
    <property type="entry name" value="TMP-TENI"/>
    <property type="match status" value="1"/>
</dbReference>
<comment type="similarity">
    <text evidence="9 10">Belongs to the thiamine-phosphate synthase family.</text>
</comment>
<feature type="binding site" evidence="9">
    <location>
        <begin position="180"/>
        <end position="184"/>
    </location>
    <ligand>
        <name>4-amino-2-methyl-5-(diphosphooxymethyl)pyrimidine</name>
        <dbReference type="ChEBI" id="CHEBI:57841"/>
    </ligand>
</feature>
<dbReference type="InterPro" id="IPR016229">
    <property type="entry name" value="TMP_synthase_cyanobac_bac"/>
</dbReference>
<gene>
    <name evidence="9 14" type="primary">thiE</name>
    <name evidence="14" type="ORF">ETAA8_19420</name>
</gene>
<comment type="catalytic activity">
    <reaction evidence="6 9 10">
        <text>4-methyl-5-(2-phosphooxyethyl)-thiazole + 4-amino-2-methyl-5-(diphosphooxymethyl)pyrimidine + H(+) = thiamine phosphate + diphosphate</text>
        <dbReference type="Rhea" id="RHEA:22328"/>
        <dbReference type="ChEBI" id="CHEBI:15378"/>
        <dbReference type="ChEBI" id="CHEBI:33019"/>
        <dbReference type="ChEBI" id="CHEBI:37575"/>
        <dbReference type="ChEBI" id="CHEBI:57841"/>
        <dbReference type="ChEBI" id="CHEBI:58296"/>
        <dbReference type="EC" id="2.5.1.3"/>
    </reaction>
</comment>
<evidence type="ECO:0000256" key="7">
    <source>
        <dbReference type="ARBA" id="ARBA00047851"/>
    </source>
</evidence>
<dbReference type="InterPro" id="IPR013785">
    <property type="entry name" value="Aldolase_TIM"/>
</dbReference>
<evidence type="ECO:0000256" key="4">
    <source>
        <dbReference type="ARBA" id="ARBA00022842"/>
    </source>
</evidence>
<evidence type="ECO:0000256" key="10">
    <source>
        <dbReference type="RuleBase" id="RU003826"/>
    </source>
</evidence>
<dbReference type="NCBIfam" id="NF002727">
    <property type="entry name" value="PRK02615.1"/>
    <property type="match status" value="1"/>
</dbReference>
<comment type="cofactor">
    <cofactor evidence="9">
        <name>Mg(2+)</name>
        <dbReference type="ChEBI" id="CHEBI:18420"/>
    </cofactor>
    <text evidence="9">Binds 1 Mg(2+) ion per subunit.</text>
</comment>
<comment type="function">
    <text evidence="9">Condenses 4-methyl-5-(beta-hydroxyethyl)thiazole monophosphate (THZ-P) and 2-methyl-4-amino-5-hydroxymethyl pyrimidine pyrophosphate (HMP-PP) to form thiamine monophosphate (TMP).</text>
</comment>
<dbReference type="GO" id="GO:0000287">
    <property type="term" value="F:magnesium ion binding"/>
    <property type="evidence" value="ECO:0007669"/>
    <property type="project" value="UniProtKB-UniRule"/>
</dbReference>
<dbReference type="InterPro" id="IPR034291">
    <property type="entry name" value="TMP_synthase"/>
</dbReference>
<feature type="binding site" evidence="9">
    <location>
        <position position="237"/>
    </location>
    <ligand>
        <name>Mg(2+)</name>
        <dbReference type="ChEBI" id="CHEBI:18420"/>
    </ligand>
</feature>
<accession>A0A517Y9F3</accession>
<dbReference type="InterPro" id="IPR036206">
    <property type="entry name" value="ThiamineP_synth_sf"/>
</dbReference>
<feature type="binding site" evidence="9">
    <location>
        <position position="256"/>
    </location>
    <ligand>
        <name>4-amino-2-methyl-5-(diphosphooxymethyl)pyrimidine</name>
        <dbReference type="ChEBI" id="CHEBI:57841"/>
    </ligand>
</feature>
<keyword evidence="15" id="KW-1185">Reference proteome</keyword>
<dbReference type="InterPro" id="IPR041397">
    <property type="entry name" value="ThiD2"/>
</dbReference>
<name>A0A517Y9F3_9BACT</name>
<dbReference type="GO" id="GO:0005737">
    <property type="term" value="C:cytoplasm"/>
    <property type="evidence" value="ECO:0007669"/>
    <property type="project" value="TreeGrafter"/>
</dbReference>
<comment type="catalytic activity">
    <reaction evidence="7 9 10">
        <text>2-(2-carboxy-4-methylthiazol-5-yl)ethyl phosphate + 4-amino-2-methyl-5-(diphosphooxymethyl)pyrimidine + 2 H(+) = thiamine phosphate + CO2 + diphosphate</text>
        <dbReference type="Rhea" id="RHEA:47848"/>
        <dbReference type="ChEBI" id="CHEBI:15378"/>
        <dbReference type="ChEBI" id="CHEBI:16526"/>
        <dbReference type="ChEBI" id="CHEBI:33019"/>
        <dbReference type="ChEBI" id="CHEBI:37575"/>
        <dbReference type="ChEBI" id="CHEBI:57841"/>
        <dbReference type="ChEBI" id="CHEBI:62890"/>
        <dbReference type="EC" id="2.5.1.3"/>
    </reaction>
</comment>
<evidence type="ECO:0000313" key="14">
    <source>
        <dbReference type="EMBL" id="QDU26858.1"/>
    </source>
</evidence>
<dbReference type="OrthoDB" id="9812206at2"/>
<proteinExistence type="inferred from homology"/>
<dbReference type="Pfam" id="PF17792">
    <property type="entry name" value="ThiD2"/>
    <property type="match status" value="1"/>
</dbReference>
<dbReference type="GO" id="GO:0004789">
    <property type="term" value="F:thiamine-phosphate diphosphorylase activity"/>
    <property type="evidence" value="ECO:0007669"/>
    <property type="project" value="UniProtKB-UniRule"/>
</dbReference>
<evidence type="ECO:0000256" key="6">
    <source>
        <dbReference type="ARBA" id="ARBA00047334"/>
    </source>
</evidence>
<keyword evidence="4 9" id="KW-0460">Magnesium</keyword>
<evidence type="ECO:0000256" key="1">
    <source>
        <dbReference type="ARBA" id="ARBA00005165"/>
    </source>
</evidence>
<feature type="binding site" evidence="9">
    <location>
        <position position="217"/>
    </location>
    <ligand>
        <name>4-amino-2-methyl-5-(diphosphooxymethyl)pyrimidine</name>
        <dbReference type="ChEBI" id="CHEBI:57841"/>
    </ligand>
</feature>
<dbReference type="KEGG" id="aagg:ETAA8_19420"/>
<dbReference type="GO" id="GO:0009229">
    <property type="term" value="P:thiamine diphosphate biosynthetic process"/>
    <property type="evidence" value="ECO:0007669"/>
    <property type="project" value="UniProtKB-UniRule"/>
</dbReference>
<dbReference type="EMBL" id="CP036274">
    <property type="protein sequence ID" value="QDU26858.1"/>
    <property type="molecule type" value="Genomic_DNA"/>
</dbReference>
<protein>
    <recommendedName>
        <fullName evidence="9">Thiamine-phosphate synthase</fullName>
        <shortName evidence="9">TP synthase</shortName>
        <shortName evidence="9">TPS</shortName>
        <ecNumber evidence="9">2.5.1.3</ecNumber>
    </recommendedName>
    <alternativeName>
        <fullName evidence="9">Thiamine-phosphate pyrophosphorylase</fullName>
        <shortName evidence="9">TMP pyrophosphorylase</shortName>
        <shortName evidence="9">TMP-PPase</shortName>
    </alternativeName>
</protein>
<dbReference type="InterPro" id="IPR022998">
    <property type="entry name" value="ThiamineP_synth_TenI"/>
</dbReference>
<evidence type="ECO:0000259" key="13">
    <source>
        <dbReference type="Pfam" id="PF17792"/>
    </source>
</evidence>
<feature type="binding site" evidence="9">
    <location>
        <begin position="282"/>
        <end position="284"/>
    </location>
    <ligand>
        <name>2-[(2R,5Z)-2-carboxy-4-methylthiazol-5(2H)-ylidene]ethyl phosphate</name>
        <dbReference type="ChEBI" id="CHEBI:62899"/>
    </ligand>
</feature>
<dbReference type="RefSeq" id="WP_145087722.1">
    <property type="nucleotide sequence ID" value="NZ_CP036274.1"/>
</dbReference>
<dbReference type="Gene3D" id="3.20.20.70">
    <property type="entry name" value="Aldolase class I"/>
    <property type="match status" value="1"/>
</dbReference>
<feature type="domain" description="ThiD2" evidence="13">
    <location>
        <begin position="11"/>
        <end position="134"/>
    </location>
</feature>
<dbReference type="NCBIfam" id="TIGR00693">
    <property type="entry name" value="thiE"/>
    <property type="match status" value="1"/>
</dbReference>
<comment type="catalytic activity">
    <reaction evidence="8 9 10">
        <text>2-[(2R,5Z)-2-carboxy-4-methylthiazol-5(2H)-ylidene]ethyl phosphate + 4-amino-2-methyl-5-(diphosphooxymethyl)pyrimidine + 2 H(+) = thiamine phosphate + CO2 + diphosphate</text>
        <dbReference type="Rhea" id="RHEA:47844"/>
        <dbReference type="ChEBI" id="CHEBI:15378"/>
        <dbReference type="ChEBI" id="CHEBI:16526"/>
        <dbReference type="ChEBI" id="CHEBI:33019"/>
        <dbReference type="ChEBI" id="CHEBI:37575"/>
        <dbReference type="ChEBI" id="CHEBI:57841"/>
        <dbReference type="ChEBI" id="CHEBI:62899"/>
        <dbReference type="EC" id="2.5.1.3"/>
    </reaction>
</comment>
<dbReference type="GO" id="GO:0009228">
    <property type="term" value="P:thiamine biosynthetic process"/>
    <property type="evidence" value="ECO:0007669"/>
    <property type="project" value="UniProtKB-KW"/>
</dbReference>
<feature type="domain" description="Thiamine phosphate synthase/TenI" evidence="12">
    <location>
        <begin position="151"/>
        <end position="333"/>
    </location>
</feature>
<organism evidence="14 15">
    <name type="scientific">Anatilimnocola aggregata</name>
    <dbReference type="NCBI Taxonomy" id="2528021"/>
    <lineage>
        <taxon>Bacteria</taxon>
        <taxon>Pseudomonadati</taxon>
        <taxon>Planctomycetota</taxon>
        <taxon>Planctomycetia</taxon>
        <taxon>Pirellulales</taxon>
        <taxon>Pirellulaceae</taxon>
        <taxon>Anatilimnocola</taxon>
    </lineage>
</organism>
<dbReference type="PANTHER" id="PTHR20857:SF15">
    <property type="entry name" value="THIAMINE-PHOSPHATE SYNTHASE"/>
    <property type="match status" value="1"/>
</dbReference>
<evidence type="ECO:0000256" key="2">
    <source>
        <dbReference type="ARBA" id="ARBA00022679"/>
    </source>
</evidence>
<keyword evidence="3 9" id="KW-0479">Metal-binding</keyword>
<evidence type="ECO:0000256" key="8">
    <source>
        <dbReference type="ARBA" id="ARBA00047883"/>
    </source>
</evidence>
<evidence type="ECO:0000256" key="5">
    <source>
        <dbReference type="ARBA" id="ARBA00022977"/>
    </source>
</evidence>
<dbReference type="UniPathway" id="UPA00060">
    <property type="reaction ID" value="UER00141"/>
</dbReference>